<dbReference type="OrthoDB" id="2456449at2"/>
<sequence>MRRKIIALSTMLGIMIAGCSSPATMPEAPPMPPEEKKVFVETEEITYGELTAETTLIGEIEPVEEKLVTSEVSGKVKQLSVQDGEFVQQGQLIATLESDEQEDRIDQAESALLRAKQSVQNAEISKEQMESSYEQMQISLQQAEANSEVKDNEQSTKLELELDDLEQRLEKVIEEHEKVKRLYNKGIVSKLELEQAEEAERQANLAYKQGKLNADNAVGDLEKERMSLISAEKDLTKAELSLEQATFDLQQAQEDYDEAKQKQGSLTLRSPIAGFVKYKDVQEGAFVGQQTPLFSIYNPNDMKVKVNVSPAQKSYFQNGQELHIRGSNEDEPTSANVSIITPYLNEDGFFQVEAIIGSDQTTFIPGEYVEIVFNSVVAQDQLIVPTDSILEKGDRSFVFIVENETAVMKEVEVVQSQSKWTSVEGDLNAGEPVVTKGNKLLSTGLKVQMIGEEKEVTEKKQEEVVDNESTSTKDGDEQ</sequence>
<dbReference type="Proteomes" id="UP000095209">
    <property type="component" value="Unassembled WGS sequence"/>
</dbReference>
<feature type="coiled-coil region" evidence="2">
    <location>
        <begin position="235"/>
        <end position="269"/>
    </location>
</feature>
<dbReference type="InterPro" id="IPR058637">
    <property type="entry name" value="YknX-like_C"/>
</dbReference>
<feature type="region of interest" description="Disordered" evidence="3">
    <location>
        <begin position="454"/>
        <end position="478"/>
    </location>
</feature>
<keyword evidence="4" id="KW-0732">Signal</keyword>
<feature type="chain" id="PRO_5039201777" evidence="4">
    <location>
        <begin position="26"/>
        <end position="478"/>
    </location>
</feature>
<evidence type="ECO:0000259" key="6">
    <source>
        <dbReference type="Pfam" id="PF25989"/>
    </source>
</evidence>
<keyword evidence="2" id="KW-0175">Coiled coil</keyword>
<dbReference type="Gene3D" id="1.10.287.470">
    <property type="entry name" value="Helix hairpin bin"/>
    <property type="match status" value="2"/>
</dbReference>
<feature type="compositionally biased region" description="Basic and acidic residues" evidence="3">
    <location>
        <begin position="454"/>
        <end position="463"/>
    </location>
</feature>
<dbReference type="PANTHER" id="PTHR30469:SF15">
    <property type="entry name" value="HLYD FAMILY OF SECRETION PROTEINS"/>
    <property type="match status" value="1"/>
</dbReference>
<evidence type="ECO:0000259" key="5">
    <source>
        <dbReference type="Pfam" id="PF25973"/>
    </source>
</evidence>
<dbReference type="GO" id="GO:1990281">
    <property type="term" value="C:efflux pump complex"/>
    <property type="evidence" value="ECO:0007669"/>
    <property type="project" value="TreeGrafter"/>
</dbReference>
<feature type="coiled-coil region" evidence="2">
    <location>
        <begin position="98"/>
        <end position="182"/>
    </location>
</feature>
<protein>
    <submittedName>
        <fullName evidence="7">Uncharacterized protein</fullName>
    </submittedName>
</protein>
<feature type="domain" description="YknX-like C-terminal permuted SH3-like" evidence="6">
    <location>
        <begin position="383"/>
        <end position="448"/>
    </location>
</feature>
<feature type="signal peptide" evidence="4">
    <location>
        <begin position="1"/>
        <end position="25"/>
    </location>
</feature>
<evidence type="ECO:0000256" key="4">
    <source>
        <dbReference type="SAM" id="SignalP"/>
    </source>
</evidence>
<dbReference type="InterPro" id="IPR058647">
    <property type="entry name" value="BSH_CzcB-like"/>
</dbReference>
<gene>
    <name evidence="7" type="ORF">BFG57_02815</name>
</gene>
<dbReference type="Pfam" id="PF25973">
    <property type="entry name" value="BSH_CzcB"/>
    <property type="match status" value="1"/>
</dbReference>
<evidence type="ECO:0000256" key="3">
    <source>
        <dbReference type="SAM" id="MobiDB-lite"/>
    </source>
</evidence>
<accession>A0A1E5LDQ9</accession>
<evidence type="ECO:0000256" key="1">
    <source>
        <dbReference type="ARBA" id="ARBA00009477"/>
    </source>
</evidence>
<dbReference type="PROSITE" id="PS51257">
    <property type="entry name" value="PROKAR_LIPOPROTEIN"/>
    <property type="match status" value="1"/>
</dbReference>
<comment type="caution">
    <text evidence="7">The sequence shown here is derived from an EMBL/GenBank/DDBJ whole genome shotgun (WGS) entry which is preliminary data.</text>
</comment>
<dbReference type="AlphaFoldDB" id="A0A1E5LDQ9"/>
<comment type="similarity">
    <text evidence="1">Belongs to the membrane fusion protein (MFP) (TC 8.A.1) family.</text>
</comment>
<dbReference type="SUPFAM" id="SSF111369">
    <property type="entry name" value="HlyD-like secretion proteins"/>
    <property type="match status" value="2"/>
</dbReference>
<dbReference type="Gene3D" id="2.40.50.100">
    <property type="match status" value="2"/>
</dbReference>
<evidence type="ECO:0000313" key="8">
    <source>
        <dbReference type="Proteomes" id="UP000095209"/>
    </source>
</evidence>
<dbReference type="InterPro" id="IPR006143">
    <property type="entry name" value="RND_pump_MFP"/>
</dbReference>
<reference evidence="7 8" key="1">
    <citation type="submission" date="2016-08" db="EMBL/GenBank/DDBJ databases">
        <title>Genome of Bacillus solimangrovi GH2-4.</title>
        <authorList>
            <person name="Lim S."/>
            <person name="Kim B.-C."/>
        </authorList>
    </citation>
    <scope>NUCLEOTIDE SEQUENCE [LARGE SCALE GENOMIC DNA]</scope>
    <source>
        <strain evidence="7 8">GH2-4</strain>
    </source>
</reference>
<keyword evidence="8" id="KW-1185">Reference proteome</keyword>
<dbReference type="EMBL" id="MJEH01000033">
    <property type="protein sequence ID" value="OEH92218.1"/>
    <property type="molecule type" value="Genomic_DNA"/>
</dbReference>
<dbReference type="RefSeq" id="WP_069717759.1">
    <property type="nucleotide sequence ID" value="NZ_MJEH01000033.1"/>
</dbReference>
<feature type="domain" description="CzcB-like barrel-sandwich hybrid" evidence="5">
    <location>
        <begin position="67"/>
        <end position="296"/>
    </location>
</feature>
<dbReference type="NCBIfam" id="TIGR01730">
    <property type="entry name" value="RND_mfp"/>
    <property type="match status" value="1"/>
</dbReference>
<dbReference type="STRING" id="1305675.BFG57_02815"/>
<organism evidence="7 8">
    <name type="scientific">Bacillus solimangrovi</name>
    <dbReference type="NCBI Taxonomy" id="1305675"/>
    <lineage>
        <taxon>Bacteria</taxon>
        <taxon>Bacillati</taxon>
        <taxon>Bacillota</taxon>
        <taxon>Bacilli</taxon>
        <taxon>Bacillales</taxon>
        <taxon>Bacillaceae</taxon>
        <taxon>Bacillus</taxon>
    </lineage>
</organism>
<evidence type="ECO:0000256" key="2">
    <source>
        <dbReference type="SAM" id="Coils"/>
    </source>
</evidence>
<dbReference type="PANTHER" id="PTHR30469">
    <property type="entry name" value="MULTIDRUG RESISTANCE PROTEIN MDTA"/>
    <property type="match status" value="1"/>
</dbReference>
<dbReference type="Gene3D" id="2.40.420.20">
    <property type="match status" value="1"/>
</dbReference>
<dbReference type="GO" id="GO:0015562">
    <property type="term" value="F:efflux transmembrane transporter activity"/>
    <property type="evidence" value="ECO:0007669"/>
    <property type="project" value="TreeGrafter"/>
</dbReference>
<dbReference type="Pfam" id="PF25989">
    <property type="entry name" value="YknX_C"/>
    <property type="match status" value="1"/>
</dbReference>
<dbReference type="Gene3D" id="2.40.30.170">
    <property type="match status" value="1"/>
</dbReference>
<evidence type="ECO:0000313" key="7">
    <source>
        <dbReference type="EMBL" id="OEH92218.1"/>
    </source>
</evidence>
<proteinExistence type="inferred from homology"/>
<name>A0A1E5LDQ9_9BACI</name>